<dbReference type="PANTHER" id="PTHR22776:SF45">
    <property type="entry name" value="CHEMOKINE-LIKE FACTOR"/>
    <property type="match status" value="1"/>
</dbReference>
<dbReference type="OrthoDB" id="5976667at2759"/>
<comment type="caution">
    <text evidence="8">The sequence shown here is derived from an EMBL/GenBank/DDBJ whole genome shotgun (WGS) entry which is preliminary data.</text>
</comment>
<comment type="subcellular location">
    <subcellularLocation>
        <location evidence="1">Membrane</location>
        <topology evidence="1">Multi-pass membrane protein</topology>
    </subcellularLocation>
</comment>
<dbReference type="PROSITE" id="PS51225">
    <property type="entry name" value="MARVEL"/>
    <property type="match status" value="1"/>
</dbReference>
<evidence type="ECO:0000259" key="7">
    <source>
        <dbReference type="PROSITE" id="PS51225"/>
    </source>
</evidence>
<organism evidence="8 9">
    <name type="scientific">Alligator mississippiensis</name>
    <name type="common">American alligator</name>
    <dbReference type="NCBI Taxonomy" id="8496"/>
    <lineage>
        <taxon>Eukaryota</taxon>
        <taxon>Metazoa</taxon>
        <taxon>Chordata</taxon>
        <taxon>Craniata</taxon>
        <taxon>Vertebrata</taxon>
        <taxon>Euteleostomi</taxon>
        <taxon>Archelosauria</taxon>
        <taxon>Archosauria</taxon>
        <taxon>Crocodylia</taxon>
        <taxon>Alligatoridae</taxon>
        <taxon>Alligatorinae</taxon>
        <taxon>Alligator</taxon>
    </lineage>
</organism>
<dbReference type="GeneID" id="102566155"/>
<keyword evidence="9" id="KW-1185">Reference proteome</keyword>
<keyword evidence="4 5" id="KW-0472">Membrane</keyword>
<dbReference type="RefSeq" id="XP_006269892.2">
    <property type="nucleotide sequence ID" value="XM_006269830.4"/>
</dbReference>
<evidence type="ECO:0000313" key="9">
    <source>
        <dbReference type="Proteomes" id="UP000050525"/>
    </source>
</evidence>
<dbReference type="PANTHER" id="PTHR22776">
    <property type="entry name" value="MARVEL-CONTAINING POTENTIAL LIPID RAFT-ASSOCIATED PROTEIN"/>
    <property type="match status" value="1"/>
</dbReference>
<dbReference type="eggNOG" id="KOG4788">
    <property type="taxonomic scope" value="Eukaryota"/>
</dbReference>
<dbReference type="InterPro" id="IPR050578">
    <property type="entry name" value="MARVEL-CKLF_proteins"/>
</dbReference>
<feature type="domain" description="MARVEL" evidence="7">
    <location>
        <begin position="8"/>
        <end position="128"/>
    </location>
</feature>
<evidence type="ECO:0000256" key="1">
    <source>
        <dbReference type="ARBA" id="ARBA00004141"/>
    </source>
</evidence>
<reference evidence="8 9" key="1">
    <citation type="journal article" date="2012" name="Genome Biol.">
        <title>Sequencing three crocodilian genomes to illuminate the evolution of archosaurs and amniotes.</title>
        <authorList>
            <person name="St John J.A."/>
            <person name="Braun E.L."/>
            <person name="Isberg S.R."/>
            <person name="Miles L.G."/>
            <person name="Chong A.Y."/>
            <person name="Gongora J."/>
            <person name="Dalzell P."/>
            <person name="Moran C."/>
            <person name="Bed'hom B."/>
            <person name="Abzhanov A."/>
            <person name="Burgess S.C."/>
            <person name="Cooksey A.M."/>
            <person name="Castoe T.A."/>
            <person name="Crawford N.G."/>
            <person name="Densmore L.D."/>
            <person name="Drew J.C."/>
            <person name="Edwards S.V."/>
            <person name="Faircloth B.C."/>
            <person name="Fujita M.K."/>
            <person name="Greenwold M.J."/>
            <person name="Hoffmann F.G."/>
            <person name="Howard J.M."/>
            <person name="Iguchi T."/>
            <person name="Janes D.E."/>
            <person name="Khan S.Y."/>
            <person name="Kohno S."/>
            <person name="de Koning A.J."/>
            <person name="Lance S.L."/>
            <person name="McCarthy F.M."/>
            <person name="McCormack J.E."/>
            <person name="Merchant M.E."/>
            <person name="Peterson D.G."/>
            <person name="Pollock D.D."/>
            <person name="Pourmand N."/>
            <person name="Raney B.J."/>
            <person name="Roessler K.A."/>
            <person name="Sanford J.R."/>
            <person name="Sawyer R.H."/>
            <person name="Schmidt C.J."/>
            <person name="Triplett E.W."/>
            <person name="Tuberville T.D."/>
            <person name="Venegas-Anaya M."/>
            <person name="Howard J.T."/>
            <person name="Jarvis E.D."/>
            <person name="Guillette L.J.Jr."/>
            <person name="Glenn T.C."/>
            <person name="Green R.E."/>
            <person name="Ray D.A."/>
        </authorList>
    </citation>
    <scope>NUCLEOTIDE SEQUENCE [LARGE SCALE GENOMIC DNA]</scope>
    <source>
        <strain evidence="8">KSC_2009_1</strain>
    </source>
</reference>
<dbReference type="CTD" id="51192"/>
<evidence type="ECO:0000256" key="3">
    <source>
        <dbReference type="ARBA" id="ARBA00022989"/>
    </source>
</evidence>
<feature type="transmembrane region" description="Helical" evidence="6">
    <location>
        <begin position="67"/>
        <end position="95"/>
    </location>
</feature>
<keyword evidence="2 5" id="KW-0812">Transmembrane</keyword>
<sequence length="139" mass="15929">MAEVRWDYARSMQGALKMARLITAFVAFLCFVITRSQEAYFVLTIMDFIITLLFFLLYLLKFDRKMTFLFCPLVDVFNSLIAALFFLIVGLFAIITKSNVGTLVGGIFVILSFFLCIADSIFLFKKITFNQPRGRTVTN</sequence>
<evidence type="ECO:0000256" key="2">
    <source>
        <dbReference type="ARBA" id="ARBA00022692"/>
    </source>
</evidence>
<evidence type="ECO:0000256" key="6">
    <source>
        <dbReference type="SAM" id="Phobius"/>
    </source>
</evidence>
<dbReference type="EMBL" id="AKHW03003905">
    <property type="protein sequence ID" value="KYO32651.1"/>
    <property type="molecule type" value="Genomic_DNA"/>
</dbReference>
<dbReference type="AlphaFoldDB" id="A0A151N7B6"/>
<gene>
    <name evidence="8" type="primary">CKLF</name>
    <name evidence="8" type="ORF">Y1Q_0007824</name>
</gene>
<dbReference type="Proteomes" id="UP000050525">
    <property type="component" value="Unassembled WGS sequence"/>
</dbReference>
<dbReference type="GO" id="GO:0016020">
    <property type="term" value="C:membrane"/>
    <property type="evidence" value="ECO:0007669"/>
    <property type="project" value="UniProtKB-SubCell"/>
</dbReference>
<keyword evidence="3 6" id="KW-1133">Transmembrane helix</keyword>
<proteinExistence type="predicted"/>
<evidence type="ECO:0000313" key="8">
    <source>
        <dbReference type="EMBL" id="KYO32651.1"/>
    </source>
</evidence>
<accession>A0A151N7B6</accession>
<protein>
    <submittedName>
        <fullName evidence="8">Chemokine-like factor</fullName>
    </submittedName>
</protein>
<evidence type="ECO:0000256" key="5">
    <source>
        <dbReference type="PROSITE-ProRule" id="PRU00581"/>
    </source>
</evidence>
<dbReference type="STRING" id="8496.A0A151N7B6"/>
<name>A0A151N7B6_ALLMI</name>
<dbReference type="KEGG" id="amj:102566155"/>
<feature type="transmembrane region" description="Helical" evidence="6">
    <location>
        <begin position="101"/>
        <end position="124"/>
    </location>
</feature>
<feature type="transmembrane region" description="Helical" evidence="6">
    <location>
        <begin position="40"/>
        <end position="60"/>
    </location>
</feature>
<dbReference type="InterPro" id="IPR008253">
    <property type="entry name" value="Marvel"/>
</dbReference>
<evidence type="ECO:0000256" key="4">
    <source>
        <dbReference type="ARBA" id="ARBA00023136"/>
    </source>
</evidence>
<feature type="transmembrane region" description="Helical" evidence="6">
    <location>
        <begin position="15"/>
        <end position="34"/>
    </location>
</feature>